<dbReference type="Proteomes" id="UP000199220">
    <property type="component" value="Unassembled WGS sequence"/>
</dbReference>
<keyword evidence="3" id="KW-1185">Reference proteome</keyword>
<dbReference type="PANTHER" id="PTHR13887">
    <property type="entry name" value="GLUTATHIONE S-TRANSFERASE KAPPA"/>
    <property type="match status" value="1"/>
</dbReference>
<evidence type="ECO:0000259" key="1">
    <source>
        <dbReference type="Pfam" id="PF01323"/>
    </source>
</evidence>
<organism evidence="2 3">
    <name type="scientific">Ruania alba</name>
    <dbReference type="NCBI Taxonomy" id="648782"/>
    <lineage>
        <taxon>Bacteria</taxon>
        <taxon>Bacillati</taxon>
        <taxon>Actinomycetota</taxon>
        <taxon>Actinomycetes</taxon>
        <taxon>Micrococcales</taxon>
        <taxon>Ruaniaceae</taxon>
        <taxon>Ruania</taxon>
    </lineage>
</organism>
<dbReference type="InterPro" id="IPR001853">
    <property type="entry name" value="DSBA-like_thioredoxin_dom"/>
</dbReference>
<dbReference type="EMBL" id="FNTX01000002">
    <property type="protein sequence ID" value="SEE94423.1"/>
    <property type="molecule type" value="Genomic_DNA"/>
</dbReference>
<dbReference type="RefSeq" id="WP_089774618.1">
    <property type="nucleotide sequence ID" value="NZ_FNTX01000002.1"/>
</dbReference>
<dbReference type="GO" id="GO:0016853">
    <property type="term" value="F:isomerase activity"/>
    <property type="evidence" value="ECO:0007669"/>
    <property type="project" value="UniProtKB-KW"/>
</dbReference>
<dbReference type="Pfam" id="PF01323">
    <property type="entry name" value="DSBA"/>
    <property type="match status" value="1"/>
</dbReference>
<sequence>MSAGEADVEREVLTVDVWSDVMCPFCSMGDALLTQALEQFGHPVQVRYRSFLLMPDLTSDVPVPVDELLSSKHGIPREQAAAMNEQVAARGQELGLDYRFDRAAAVTTRKAHELSHHAAGHGRQREMIQRLFRAYFTDGLNIADPQVLGDLAAETGLDREAALAALASGEHADAVEEDRRQAEEIGVTGVPFFVFAGRYAVSGAQPLEVFVQALQTSWDETRTAGAQAGS</sequence>
<dbReference type="Gene3D" id="3.40.30.10">
    <property type="entry name" value="Glutaredoxin"/>
    <property type="match status" value="1"/>
</dbReference>
<keyword evidence="2" id="KW-0413">Isomerase</keyword>
<dbReference type="CDD" id="cd03024">
    <property type="entry name" value="DsbA_FrnE"/>
    <property type="match status" value="1"/>
</dbReference>
<protein>
    <submittedName>
        <fullName evidence="2">Predicted dithiol-disulfide isomerase, DsbA family</fullName>
    </submittedName>
</protein>
<evidence type="ECO:0000313" key="3">
    <source>
        <dbReference type="Proteomes" id="UP000199220"/>
    </source>
</evidence>
<accession>A0A1H5MYR0</accession>
<reference evidence="3" key="1">
    <citation type="submission" date="2016-10" db="EMBL/GenBank/DDBJ databases">
        <authorList>
            <person name="Varghese N."/>
            <person name="Submissions S."/>
        </authorList>
    </citation>
    <scope>NUCLEOTIDE SEQUENCE [LARGE SCALE GENOMIC DNA]</scope>
    <source>
        <strain evidence="3">DSM 21368</strain>
    </source>
</reference>
<dbReference type="PANTHER" id="PTHR13887:SF41">
    <property type="entry name" value="THIOREDOXIN SUPERFAMILY PROTEIN"/>
    <property type="match status" value="1"/>
</dbReference>
<dbReference type="OrthoDB" id="9799122at2"/>
<dbReference type="GO" id="GO:0016491">
    <property type="term" value="F:oxidoreductase activity"/>
    <property type="evidence" value="ECO:0007669"/>
    <property type="project" value="InterPro"/>
</dbReference>
<feature type="domain" description="DSBA-like thioredoxin" evidence="1">
    <location>
        <begin position="14"/>
        <end position="215"/>
    </location>
</feature>
<dbReference type="InterPro" id="IPR036249">
    <property type="entry name" value="Thioredoxin-like_sf"/>
</dbReference>
<evidence type="ECO:0000313" key="2">
    <source>
        <dbReference type="EMBL" id="SEE94423.1"/>
    </source>
</evidence>
<gene>
    <name evidence="2" type="ORF">SAMN04488554_3765</name>
</gene>
<dbReference type="STRING" id="648782.SAMN04488554_3765"/>
<name>A0A1H5MYR0_9MICO</name>
<dbReference type="SUPFAM" id="SSF52833">
    <property type="entry name" value="Thioredoxin-like"/>
    <property type="match status" value="1"/>
</dbReference>
<dbReference type="AlphaFoldDB" id="A0A1H5MYR0"/>
<proteinExistence type="predicted"/>